<dbReference type="SMART" id="SM00055">
    <property type="entry name" value="FCH"/>
    <property type="match status" value="1"/>
</dbReference>
<dbReference type="GO" id="GO:0007165">
    <property type="term" value="P:signal transduction"/>
    <property type="evidence" value="ECO:0007669"/>
    <property type="project" value="InterPro"/>
</dbReference>
<feature type="region of interest" description="Disordered" evidence="4">
    <location>
        <begin position="382"/>
        <end position="414"/>
    </location>
</feature>
<organism evidence="7 8">
    <name type="scientific">Periophthalmus magnuspinnatus</name>
    <dbReference type="NCBI Taxonomy" id="409849"/>
    <lineage>
        <taxon>Eukaryota</taxon>
        <taxon>Metazoa</taxon>
        <taxon>Chordata</taxon>
        <taxon>Craniata</taxon>
        <taxon>Vertebrata</taxon>
        <taxon>Euteleostomi</taxon>
        <taxon>Actinopterygii</taxon>
        <taxon>Neopterygii</taxon>
        <taxon>Teleostei</taxon>
        <taxon>Neoteleostei</taxon>
        <taxon>Acanthomorphata</taxon>
        <taxon>Gobiaria</taxon>
        <taxon>Gobiiformes</taxon>
        <taxon>Gobioidei</taxon>
        <taxon>Gobiidae</taxon>
        <taxon>Oxudercinae</taxon>
        <taxon>Periophthalmus</taxon>
    </lineage>
</organism>
<name>A0A3B4BAY3_9GOBI</name>
<dbReference type="Pfam" id="PF00611">
    <property type="entry name" value="FCH"/>
    <property type="match status" value="1"/>
</dbReference>
<keyword evidence="1 2" id="KW-0175">Coiled coil</keyword>
<dbReference type="InterPro" id="IPR000198">
    <property type="entry name" value="RhoGAP_dom"/>
</dbReference>
<dbReference type="PANTHER" id="PTHR14166">
    <property type="entry name" value="SLIT-ROBO RHO GTPASE ACTIVATING PROTEIN"/>
    <property type="match status" value="1"/>
</dbReference>
<evidence type="ECO:0000256" key="1">
    <source>
        <dbReference type="ARBA" id="ARBA00023054"/>
    </source>
</evidence>
<evidence type="ECO:0000259" key="6">
    <source>
        <dbReference type="PROSITE" id="PS51741"/>
    </source>
</evidence>
<dbReference type="InterPro" id="IPR001060">
    <property type="entry name" value="FCH_dom"/>
</dbReference>
<evidence type="ECO:0000313" key="8">
    <source>
        <dbReference type="Proteomes" id="UP000261520"/>
    </source>
</evidence>
<evidence type="ECO:0000313" key="7">
    <source>
        <dbReference type="Ensembl" id="ENSPMGP00000025691.1"/>
    </source>
</evidence>
<dbReference type="InterPro" id="IPR031160">
    <property type="entry name" value="F_BAR_dom"/>
</dbReference>
<keyword evidence="8" id="KW-1185">Reference proteome</keyword>
<reference evidence="7" key="1">
    <citation type="submission" date="2025-08" db="UniProtKB">
        <authorList>
            <consortium name="Ensembl"/>
        </authorList>
    </citation>
    <scope>IDENTIFICATION</scope>
</reference>
<feature type="compositionally biased region" description="Polar residues" evidence="4">
    <location>
        <begin position="384"/>
        <end position="399"/>
    </location>
</feature>
<reference evidence="7" key="2">
    <citation type="submission" date="2025-09" db="UniProtKB">
        <authorList>
            <consortium name="Ensembl"/>
        </authorList>
    </citation>
    <scope>IDENTIFICATION</scope>
</reference>
<protein>
    <recommendedName>
        <fullName evidence="9">Rho GTPase activating protein 4a</fullName>
    </recommendedName>
</protein>
<dbReference type="Pfam" id="PF00620">
    <property type="entry name" value="RhoGAP"/>
    <property type="match status" value="1"/>
</dbReference>
<dbReference type="InterPro" id="IPR027267">
    <property type="entry name" value="AH/BAR_dom_sf"/>
</dbReference>
<dbReference type="AlphaFoldDB" id="A0A3B4BAY3"/>
<dbReference type="Gene3D" id="1.10.555.10">
    <property type="entry name" value="Rho GTPase activation protein"/>
    <property type="match status" value="1"/>
</dbReference>
<dbReference type="FunFam" id="1.20.1270.60:FF:000059">
    <property type="entry name" value="Rho GTPase activating protein 4b"/>
    <property type="match status" value="1"/>
</dbReference>
<feature type="domain" description="F-BAR" evidence="6">
    <location>
        <begin position="19"/>
        <end position="303"/>
    </location>
</feature>
<dbReference type="InterPro" id="IPR051627">
    <property type="entry name" value="SLIT-ROBO_RhoGAP"/>
</dbReference>
<dbReference type="InterPro" id="IPR008936">
    <property type="entry name" value="Rho_GTPase_activation_prot"/>
</dbReference>
<feature type="domain" description="Rho-GAP" evidence="5">
    <location>
        <begin position="437"/>
        <end position="594"/>
    </location>
</feature>
<evidence type="ECO:0000259" key="5">
    <source>
        <dbReference type="PROSITE" id="PS50238"/>
    </source>
</evidence>
<evidence type="ECO:0008006" key="9">
    <source>
        <dbReference type="Google" id="ProtNLM"/>
    </source>
</evidence>
<dbReference type="PROSITE" id="PS50238">
    <property type="entry name" value="RHOGAP"/>
    <property type="match status" value="1"/>
</dbReference>
<dbReference type="Gene3D" id="1.20.1270.60">
    <property type="entry name" value="Arfaptin homology (AH) domain/BAR domain"/>
    <property type="match status" value="1"/>
</dbReference>
<accession>A0A3B4BAY3</accession>
<proteinExistence type="predicted"/>
<feature type="region of interest" description="Disordered" evidence="4">
    <location>
        <begin position="180"/>
        <end position="204"/>
    </location>
</feature>
<dbReference type="Ensembl" id="ENSPMGT00000027363.1">
    <property type="protein sequence ID" value="ENSPMGP00000025691.1"/>
    <property type="gene ID" value="ENSPMGG00000020688.1"/>
</dbReference>
<dbReference type="Proteomes" id="UP000261520">
    <property type="component" value="Unplaced"/>
</dbReference>
<sequence length="594" mass="67920">MTSHGKLRREKGSLAEYESQMKDLRAQLGEQMKILDSQVEVKQQQLSDLSEFLRRRGDIESEYARALDKLTERFTHKTKKKEQWGQSVCQVWTVLLTQTRLMSREHASLGDTCCNTLTQRLTHSTEDTHRLHKRSKEVGTQMQDELLKVTTELQTALKTYNQYHTDCLIAEGKLKEAERLEERQTGKSAELGIGQSGSQRRSSVKKMERLMEKRHGRVQETQLKCTKARNDYLLNLAAANAAMNKYYLQDVSTLIDCCDLGFHQSVERVMKCYLTNRWRILKTEESGLKQLETAVTSLDQSGDRDALLQQHDTAFCLPFRFNYHPHEGDQVCEVSAESQVRYELETRFQQLQSRLAAVTLETEEVSIIKTLKATLTALLDNMGDSDSNPAPDVPSNQSHEPPGGSTAPKLALAKRRANQQETETFYFTKVKEFLTSSSLSSKLQAKHDLLQDAIQKGTLDQVSRPVSQFCHSLFSTDILSYIQSSGQQIPVVVESCIRFINLHGEDPLSDSECDLDSVAGVLKLYFRGLEPPLFPYDSYNQLLDCVRKSTSLSLYVNTEQIKCYVFKRPNWRLWPCLTMWPDHQQNCPSSRESF</sequence>
<evidence type="ECO:0000256" key="4">
    <source>
        <dbReference type="SAM" id="MobiDB-lite"/>
    </source>
</evidence>
<dbReference type="PROSITE" id="PS51741">
    <property type="entry name" value="F_BAR"/>
    <property type="match status" value="1"/>
</dbReference>
<evidence type="ECO:0000256" key="2">
    <source>
        <dbReference type="PROSITE-ProRule" id="PRU01077"/>
    </source>
</evidence>
<feature type="coiled-coil region" evidence="3">
    <location>
        <begin position="7"/>
        <end position="34"/>
    </location>
</feature>
<dbReference type="SUPFAM" id="SSF103657">
    <property type="entry name" value="BAR/IMD domain-like"/>
    <property type="match status" value="1"/>
</dbReference>
<dbReference type="SUPFAM" id="SSF48350">
    <property type="entry name" value="GTPase activation domain, GAP"/>
    <property type="match status" value="1"/>
</dbReference>
<evidence type="ECO:0000256" key="3">
    <source>
        <dbReference type="SAM" id="Coils"/>
    </source>
</evidence>